<dbReference type="AlphaFoldDB" id="W7YMI9"/>
<dbReference type="RefSeq" id="WP_027470476.1">
    <property type="nucleotide sequence ID" value="NZ_BAMD01000147.1"/>
</dbReference>
<reference evidence="1 2" key="1">
    <citation type="journal article" date="2014" name="Genome Announc.">
        <title>Draft Genome Sequence of Cytophaga fermentans JCM 21142T, a Facultative Anaerobe Isolated from Marine Mud.</title>
        <authorList>
            <person name="Starns D."/>
            <person name="Oshima K."/>
            <person name="Suda W."/>
            <person name="Iino T."/>
            <person name="Yuki M."/>
            <person name="Inoue J."/>
            <person name="Kitamura K."/>
            <person name="Iida T."/>
            <person name="Darby A."/>
            <person name="Hattori M."/>
            <person name="Ohkuma M."/>
        </authorList>
    </citation>
    <scope>NUCLEOTIDE SEQUENCE [LARGE SCALE GENOMIC DNA]</scope>
    <source>
        <strain evidence="1 2">JCM 21142</strain>
    </source>
</reference>
<comment type="caution">
    <text evidence="1">The sequence shown here is derived from an EMBL/GenBank/DDBJ whole genome shotgun (WGS) entry which is preliminary data.</text>
</comment>
<keyword evidence="2" id="KW-1185">Reference proteome</keyword>
<protein>
    <submittedName>
        <fullName evidence="1">Uncharacterized protein</fullName>
    </submittedName>
</protein>
<dbReference type="EMBL" id="BAMD01000147">
    <property type="protein sequence ID" value="GAF05886.1"/>
    <property type="molecule type" value="Genomic_DNA"/>
</dbReference>
<dbReference type="Proteomes" id="UP000019402">
    <property type="component" value="Unassembled WGS sequence"/>
</dbReference>
<sequence length="71" mass="7661">MKKLNLNKETIAVLDNSAMSEVKGGFTYSLSTGLRCKVSKAHGGGNPYECGEMLAKEVAAAERVDELKKLE</sequence>
<dbReference type="OrthoDB" id="686977at2"/>
<evidence type="ECO:0000313" key="2">
    <source>
        <dbReference type="Proteomes" id="UP000019402"/>
    </source>
</evidence>
<name>W7YMI9_9BACT</name>
<organism evidence="1 2">
    <name type="scientific">Saccharicrinis fermentans DSM 9555 = JCM 21142</name>
    <dbReference type="NCBI Taxonomy" id="869213"/>
    <lineage>
        <taxon>Bacteria</taxon>
        <taxon>Pseudomonadati</taxon>
        <taxon>Bacteroidota</taxon>
        <taxon>Bacteroidia</taxon>
        <taxon>Marinilabiliales</taxon>
        <taxon>Marinilabiliaceae</taxon>
        <taxon>Saccharicrinis</taxon>
    </lineage>
</organism>
<accession>W7YMI9</accession>
<dbReference type="STRING" id="869213.GCA_000517085_00444"/>
<dbReference type="NCBIfam" id="NF038153">
    <property type="entry name" value="lant_leader_L1a"/>
    <property type="match status" value="1"/>
</dbReference>
<proteinExistence type="predicted"/>
<evidence type="ECO:0000313" key="1">
    <source>
        <dbReference type="EMBL" id="GAF05886.1"/>
    </source>
</evidence>
<dbReference type="InterPro" id="IPR058238">
    <property type="entry name" value="Lant_leader_dom"/>
</dbReference>
<gene>
    <name evidence="1" type="ORF">JCM21142_114645</name>
</gene>